<evidence type="ECO:0000313" key="2">
    <source>
        <dbReference type="EMBL" id="KAF5838236.1"/>
    </source>
</evidence>
<name>A0ABQ7GUG3_DUNSA</name>
<proteinExistence type="predicted"/>
<feature type="region of interest" description="Disordered" evidence="1">
    <location>
        <begin position="40"/>
        <end position="64"/>
    </location>
</feature>
<dbReference type="EMBL" id="MU069586">
    <property type="protein sequence ID" value="KAF5838236.1"/>
    <property type="molecule type" value="Genomic_DNA"/>
</dbReference>
<protein>
    <submittedName>
        <fullName evidence="2">Uncharacterized protein</fullName>
    </submittedName>
</protein>
<sequence>MSWQGREKAIEFVRADPKLTAELDQATRVALGTSPDLGRLGVVQGDKEDEEDVEDGLDEDLESEEEIRKAAQQEYEKYEAAV</sequence>
<dbReference type="Proteomes" id="UP000815325">
    <property type="component" value="Unassembled WGS sequence"/>
</dbReference>
<keyword evidence="3" id="KW-1185">Reference proteome</keyword>
<evidence type="ECO:0000256" key="1">
    <source>
        <dbReference type="SAM" id="MobiDB-lite"/>
    </source>
</evidence>
<evidence type="ECO:0000313" key="3">
    <source>
        <dbReference type="Proteomes" id="UP000815325"/>
    </source>
</evidence>
<accession>A0ABQ7GUG3</accession>
<gene>
    <name evidence="2" type="ORF">DUNSADRAFT_3216</name>
</gene>
<comment type="caution">
    <text evidence="2">The sequence shown here is derived from an EMBL/GenBank/DDBJ whole genome shotgun (WGS) entry which is preliminary data.</text>
</comment>
<reference evidence="2" key="1">
    <citation type="submission" date="2017-08" db="EMBL/GenBank/DDBJ databases">
        <authorList>
            <person name="Polle J.E."/>
            <person name="Barry K."/>
            <person name="Cushman J."/>
            <person name="Schmutz J."/>
            <person name="Tran D."/>
            <person name="Hathwaick L.T."/>
            <person name="Yim W.C."/>
            <person name="Jenkins J."/>
            <person name="Mckie-Krisberg Z.M."/>
            <person name="Prochnik S."/>
            <person name="Lindquist E."/>
            <person name="Dockter R.B."/>
            <person name="Adam C."/>
            <person name="Molina H."/>
            <person name="Bunkerborg J."/>
            <person name="Jin E."/>
            <person name="Buchheim M."/>
            <person name="Magnuson J."/>
        </authorList>
    </citation>
    <scope>NUCLEOTIDE SEQUENCE</scope>
    <source>
        <strain evidence="2">CCAP 19/18</strain>
    </source>
</reference>
<feature type="compositionally biased region" description="Acidic residues" evidence="1">
    <location>
        <begin position="47"/>
        <end position="64"/>
    </location>
</feature>
<organism evidence="2 3">
    <name type="scientific">Dunaliella salina</name>
    <name type="common">Green alga</name>
    <name type="synonym">Protococcus salinus</name>
    <dbReference type="NCBI Taxonomy" id="3046"/>
    <lineage>
        <taxon>Eukaryota</taxon>
        <taxon>Viridiplantae</taxon>
        <taxon>Chlorophyta</taxon>
        <taxon>core chlorophytes</taxon>
        <taxon>Chlorophyceae</taxon>
        <taxon>CS clade</taxon>
        <taxon>Chlamydomonadales</taxon>
        <taxon>Dunaliellaceae</taxon>
        <taxon>Dunaliella</taxon>
    </lineage>
</organism>